<accession>D8UAX4</accession>
<feature type="region of interest" description="Disordered" evidence="6">
    <location>
        <begin position="229"/>
        <end position="258"/>
    </location>
</feature>
<evidence type="ECO:0000256" key="1">
    <source>
        <dbReference type="ARBA" id="ARBA00001974"/>
    </source>
</evidence>
<keyword evidence="3" id="KW-0274">FAD</keyword>
<keyword evidence="5" id="KW-0325">Glycoprotein</keyword>
<reference evidence="8 9" key="1">
    <citation type="journal article" date="2010" name="Science">
        <title>Genomic analysis of organismal complexity in the multicellular green alga Volvox carteri.</title>
        <authorList>
            <person name="Prochnik S.E."/>
            <person name="Umen J."/>
            <person name="Nedelcu A.M."/>
            <person name="Hallmann A."/>
            <person name="Miller S.M."/>
            <person name="Nishii I."/>
            <person name="Ferris P."/>
            <person name="Kuo A."/>
            <person name="Mitros T."/>
            <person name="Fritz-Laylin L.K."/>
            <person name="Hellsten U."/>
            <person name="Chapman J."/>
            <person name="Simakov O."/>
            <person name="Rensing S.A."/>
            <person name="Terry A."/>
            <person name="Pangilinan J."/>
            <person name="Kapitonov V."/>
            <person name="Jurka J."/>
            <person name="Salamov A."/>
            <person name="Shapiro H."/>
            <person name="Schmutz J."/>
            <person name="Grimwood J."/>
            <person name="Lindquist E."/>
            <person name="Lucas S."/>
            <person name="Grigoriev I.V."/>
            <person name="Schmitt R."/>
            <person name="Kirk D."/>
            <person name="Rokhsar D.S."/>
        </authorList>
    </citation>
    <scope>NUCLEOTIDE SEQUENCE [LARGE SCALE GENOMIC DNA]</scope>
    <source>
        <strain evidence="9">f. Nagariensis / Eve</strain>
    </source>
</reference>
<evidence type="ECO:0000313" key="8">
    <source>
        <dbReference type="EMBL" id="EFJ43009.1"/>
    </source>
</evidence>
<dbReference type="PANTHER" id="PTHR15944:SF0">
    <property type="entry name" value="PRENYLCYSTEINE LYASE DOMAIN-CONTAINING PROTEIN"/>
    <property type="match status" value="1"/>
</dbReference>
<evidence type="ECO:0000256" key="4">
    <source>
        <dbReference type="ARBA" id="ARBA00023002"/>
    </source>
</evidence>
<keyword evidence="9" id="KW-1185">Reference proteome</keyword>
<evidence type="ECO:0000256" key="2">
    <source>
        <dbReference type="ARBA" id="ARBA00022630"/>
    </source>
</evidence>
<feature type="compositionally biased region" description="Gly residues" evidence="6">
    <location>
        <begin position="318"/>
        <end position="332"/>
    </location>
</feature>
<feature type="domain" description="Prenylcysteine lyase" evidence="7">
    <location>
        <begin position="43"/>
        <end position="130"/>
    </location>
</feature>
<evidence type="ECO:0000259" key="7">
    <source>
        <dbReference type="Pfam" id="PF07156"/>
    </source>
</evidence>
<evidence type="ECO:0000256" key="5">
    <source>
        <dbReference type="ARBA" id="ARBA00023180"/>
    </source>
</evidence>
<dbReference type="GO" id="GO:0030328">
    <property type="term" value="P:prenylcysteine catabolic process"/>
    <property type="evidence" value="ECO:0007669"/>
    <property type="project" value="InterPro"/>
</dbReference>
<dbReference type="OrthoDB" id="437369at2759"/>
<dbReference type="InParanoid" id="D8UAX4"/>
<dbReference type="Proteomes" id="UP000001058">
    <property type="component" value="Unassembled WGS sequence"/>
</dbReference>
<dbReference type="EMBL" id="GL378376">
    <property type="protein sequence ID" value="EFJ43009.1"/>
    <property type="molecule type" value="Genomic_DNA"/>
</dbReference>
<protein>
    <recommendedName>
        <fullName evidence="7">Prenylcysteine lyase domain-containing protein</fullName>
    </recommendedName>
</protein>
<gene>
    <name evidence="8" type="ORF">VOLCADRAFT_96740</name>
</gene>
<feature type="region of interest" description="Disordered" evidence="6">
    <location>
        <begin position="315"/>
        <end position="334"/>
    </location>
</feature>
<dbReference type="PANTHER" id="PTHR15944">
    <property type="entry name" value="FARNESYLCYSTEINE LYASE"/>
    <property type="match status" value="1"/>
</dbReference>
<sequence>MQAAGTTWNTPDAMLRDLELFNETQQRCSDFMKDWLQQPLWWLWGGAEFADEVAGAANRCNYNQNNEQMNALAGLVSYMPIAYGAVFQIEGGNRQVVSGLLAASGAQLFTASRVTMVRRRQEDGRYFLEVRRSGGIPTTAAGSDMKDGMKAEDEELKDKADAAAKTEAPAAADAVAAVVPEDVDPRNLRRHEMAKFTKEGRWYVFGPYDAVVIATPLLGSGIQFDLDGDGNADNGDGSREAPGASHCEDTDAVPSGPETVLHQPYQVTVTTYIVAERLRAGYFNVVRVPPVERVFVTSDAQTPFSSVAMKRLDRVEGVGDGGDDGGGSGSGSGQRVFKINKAHIDQARSQYTPNTHRPGSVRYL</sequence>
<evidence type="ECO:0000256" key="3">
    <source>
        <dbReference type="ARBA" id="ARBA00022827"/>
    </source>
</evidence>
<dbReference type="InterPro" id="IPR017046">
    <property type="entry name" value="Prenylcysteine_Oxase1"/>
</dbReference>
<dbReference type="RefSeq" id="XP_002955808.1">
    <property type="nucleotide sequence ID" value="XM_002955762.1"/>
</dbReference>
<dbReference type="AlphaFoldDB" id="D8UAX4"/>
<dbReference type="InterPro" id="IPR010795">
    <property type="entry name" value="Prenylcys_lyase"/>
</dbReference>
<keyword evidence="4" id="KW-0560">Oxidoreductase</keyword>
<dbReference type="Pfam" id="PF07156">
    <property type="entry name" value="Prenylcys_lyase"/>
    <property type="match status" value="1"/>
</dbReference>
<dbReference type="KEGG" id="vcn:VOLCADRAFT_96740"/>
<proteinExistence type="predicted"/>
<dbReference type="GO" id="GO:0001735">
    <property type="term" value="F:prenylcysteine oxidase activity"/>
    <property type="evidence" value="ECO:0007669"/>
    <property type="project" value="InterPro"/>
</dbReference>
<dbReference type="STRING" id="3068.D8UAX4"/>
<keyword evidence="2" id="KW-0285">Flavoprotein</keyword>
<evidence type="ECO:0000313" key="9">
    <source>
        <dbReference type="Proteomes" id="UP000001058"/>
    </source>
</evidence>
<evidence type="ECO:0000256" key="6">
    <source>
        <dbReference type="SAM" id="MobiDB-lite"/>
    </source>
</evidence>
<name>D8UAX4_VOLCA</name>
<comment type="cofactor">
    <cofactor evidence="1">
        <name>FAD</name>
        <dbReference type="ChEBI" id="CHEBI:57692"/>
    </cofactor>
</comment>
<dbReference type="GeneID" id="9614802"/>
<organism evidence="9">
    <name type="scientific">Volvox carteri f. nagariensis</name>
    <dbReference type="NCBI Taxonomy" id="3068"/>
    <lineage>
        <taxon>Eukaryota</taxon>
        <taxon>Viridiplantae</taxon>
        <taxon>Chlorophyta</taxon>
        <taxon>core chlorophytes</taxon>
        <taxon>Chlorophyceae</taxon>
        <taxon>CS clade</taxon>
        <taxon>Chlamydomonadales</taxon>
        <taxon>Volvocaceae</taxon>
        <taxon>Volvox</taxon>
    </lineage>
</organism>
<dbReference type="GO" id="GO:0030327">
    <property type="term" value="P:prenylated protein catabolic process"/>
    <property type="evidence" value="ECO:0007669"/>
    <property type="project" value="TreeGrafter"/>
</dbReference>